<dbReference type="Gene3D" id="3.90.550.10">
    <property type="entry name" value="Spore Coat Polysaccharide Biosynthesis Protein SpsA, Chain A"/>
    <property type="match status" value="1"/>
</dbReference>
<dbReference type="AlphaFoldDB" id="A0AA40VLV1"/>
<gene>
    <name evidence="2" type="ORF">BKA10_001548</name>
</gene>
<dbReference type="SUPFAM" id="SSF53448">
    <property type="entry name" value="Nucleotide-diphospho-sugar transferases"/>
    <property type="match status" value="1"/>
</dbReference>
<proteinExistence type="predicted"/>
<name>A0AA40VLV1_9MICO</name>
<sequence length="721" mass="79592">MGSRATARITAVVPMHDVEGFIGEFLASLDRQRPGDYELDVVFIDDASTDATVAIVEEWISRSALRSTLVRQPHGGVSAARNHGMSLAAGDWLTFPDPDDVLDADYFSSAAAALGDLDEDVNLGATNLQRVFDPDPAFHDVHALRFRFTAGNRVVSLIEEPDIFQMSVASGFFRVSALRATGAAFDRGLHASEDALFICRFLLAGPPPRIALIADARYGYRKRSTRDSAVDSYRDDPRSYIDRFRDGYLPVLQQSAVGGSVPEWLQSVVLYECQWLLPQQLHPDTYAAGLDEDERAHAREALGACLAYVSDDRLQRYDATALPLESRLIALALSGRPVWDWVGFYADPDRRLDRWSTVHGYGSDPDLRLLALASGHVRRIRTVKHLHPDYFGQTRLWRSVLRVPRRVDQIQDGDLMRPVVRPLSGESTAQAADRHLREVVGQTTALPSTTSAVRVWKYQHDGSWMSPARLGENVRVFAALRRHQLRIVGAAISEALPVPRSGWLLVRDPDDSGSFAAALNDQLTHVPSAGRVRLVDPVGGGRSHRRAASRSRFGVITTIEHGSALDHLGGWRVLVHRGPIDAVTRVAIDALPLDLVIVDTERAAERLRAESSYFDDQIVMIPRKKLVLQTVGTIQGLGRGPGLSGLAAGSALTRRTLDGRCKVRAAGHDRQPSLEAVDRRKRAFAILAISLDKELFGSSLVHREPLARRDGILDRRDRLVG</sequence>
<dbReference type="PANTHER" id="PTHR43685:SF2">
    <property type="entry name" value="GLYCOSYLTRANSFERASE 2-LIKE DOMAIN-CONTAINING PROTEIN"/>
    <property type="match status" value="1"/>
</dbReference>
<comment type="caution">
    <text evidence="2">The sequence shown here is derived from an EMBL/GenBank/DDBJ whole genome shotgun (WGS) entry which is preliminary data.</text>
</comment>
<evidence type="ECO:0000313" key="2">
    <source>
        <dbReference type="EMBL" id="MBB4139754.1"/>
    </source>
</evidence>
<dbReference type="InterPro" id="IPR050834">
    <property type="entry name" value="Glycosyltransf_2"/>
</dbReference>
<dbReference type="Pfam" id="PF00535">
    <property type="entry name" value="Glycos_transf_2"/>
    <property type="match status" value="1"/>
</dbReference>
<evidence type="ECO:0000259" key="1">
    <source>
        <dbReference type="Pfam" id="PF00535"/>
    </source>
</evidence>
<protein>
    <submittedName>
        <fullName evidence="2">GT2 family glycosyltransferase</fullName>
    </submittedName>
</protein>
<accession>A0AA40VLV1</accession>
<keyword evidence="3" id="KW-1185">Reference proteome</keyword>
<feature type="domain" description="Glycosyltransferase 2-like" evidence="1">
    <location>
        <begin position="11"/>
        <end position="126"/>
    </location>
</feature>
<dbReference type="InterPro" id="IPR001173">
    <property type="entry name" value="Glyco_trans_2-like"/>
</dbReference>
<dbReference type="Proteomes" id="UP000549113">
    <property type="component" value="Unassembled WGS sequence"/>
</dbReference>
<organism evidence="2 3">
    <name type="scientific">Microbacterium invictum</name>
    <dbReference type="NCBI Taxonomy" id="515415"/>
    <lineage>
        <taxon>Bacteria</taxon>
        <taxon>Bacillati</taxon>
        <taxon>Actinomycetota</taxon>
        <taxon>Actinomycetes</taxon>
        <taxon>Micrococcales</taxon>
        <taxon>Microbacteriaceae</taxon>
        <taxon>Microbacterium</taxon>
    </lineage>
</organism>
<dbReference type="InterPro" id="IPR029044">
    <property type="entry name" value="Nucleotide-diphossugar_trans"/>
</dbReference>
<dbReference type="PANTHER" id="PTHR43685">
    <property type="entry name" value="GLYCOSYLTRANSFERASE"/>
    <property type="match status" value="1"/>
</dbReference>
<dbReference type="EMBL" id="JACIFH010000001">
    <property type="protein sequence ID" value="MBB4139754.1"/>
    <property type="molecule type" value="Genomic_DNA"/>
</dbReference>
<reference evidence="2 3" key="1">
    <citation type="submission" date="2020-08" db="EMBL/GenBank/DDBJ databases">
        <title>Sequencing the genomes of 1000 actinobacteria strains.</title>
        <authorList>
            <person name="Klenk H.-P."/>
        </authorList>
    </citation>
    <scope>NUCLEOTIDE SEQUENCE [LARGE SCALE GENOMIC DNA]</scope>
    <source>
        <strain evidence="2 3">DSM 19600</strain>
    </source>
</reference>
<evidence type="ECO:0000313" key="3">
    <source>
        <dbReference type="Proteomes" id="UP000549113"/>
    </source>
</evidence>